<protein>
    <submittedName>
        <fullName evidence="2">Uncharacterized protein</fullName>
    </submittedName>
</protein>
<comment type="caution">
    <text evidence="2">The sequence shown here is derived from an EMBL/GenBank/DDBJ whole genome shotgun (WGS) entry which is preliminary data.</text>
</comment>
<dbReference type="Proteomes" id="UP000027734">
    <property type="component" value="Unassembled WGS sequence"/>
</dbReference>
<name>A0A073J081_9RHOB</name>
<organism evidence="2 3">
    <name type="scientific">Sulfitobacter donghicola DSW-25 = KCTC 12864 = JCM 14565</name>
    <dbReference type="NCBI Taxonomy" id="1300350"/>
    <lineage>
        <taxon>Bacteria</taxon>
        <taxon>Pseudomonadati</taxon>
        <taxon>Pseudomonadota</taxon>
        <taxon>Alphaproteobacteria</taxon>
        <taxon>Rhodobacterales</taxon>
        <taxon>Roseobacteraceae</taxon>
        <taxon>Sulfitobacter</taxon>
    </lineage>
</organism>
<dbReference type="EMBL" id="JAMC01000001">
    <property type="protein sequence ID" value="KEJ91037.1"/>
    <property type="molecule type" value="Genomic_DNA"/>
</dbReference>
<evidence type="ECO:0000313" key="2">
    <source>
        <dbReference type="EMBL" id="KEJ91037.1"/>
    </source>
</evidence>
<sequence length="33" mass="3714">MMMDRRAALPTPRPPSRKGTLKMTKRMKQGGIA</sequence>
<keyword evidence="3" id="KW-1185">Reference proteome</keyword>
<dbReference type="AlphaFoldDB" id="A0A073J081"/>
<accession>A0A073J081</accession>
<evidence type="ECO:0000256" key="1">
    <source>
        <dbReference type="SAM" id="MobiDB-lite"/>
    </source>
</evidence>
<gene>
    <name evidence="2" type="ORF">DSW25_00110</name>
</gene>
<evidence type="ECO:0000313" key="3">
    <source>
        <dbReference type="Proteomes" id="UP000027734"/>
    </source>
</evidence>
<feature type="region of interest" description="Disordered" evidence="1">
    <location>
        <begin position="1"/>
        <end position="33"/>
    </location>
</feature>
<proteinExistence type="predicted"/>
<feature type="compositionally biased region" description="Basic residues" evidence="1">
    <location>
        <begin position="15"/>
        <end position="33"/>
    </location>
</feature>
<reference evidence="2 3" key="1">
    <citation type="submission" date="2014-01" db="EMBL/GenBank/DDBJ databases">
        <title>Sulfitobacter donghicola JCM 14565 Genome Sequencing.</title>
        <authorList>
            <person name="Lai Q."/>
            <person name="Hong Z."/>
        </authorList>
    </citation>
    <scope>NUCLEOTIDE SEQUENCE [LARGE SCALE GENOMIC DNA]</scope>
    <source>
        <strain evidence="2 3">JCM 14565</strain>
    </source>
</reference>